<keyword evidence="2" id="KW-1133">Transmembrane helix</keyword>
<keyword evidence="6" id="KW-1185">Reference proteome</keyword>
<dbReference type="InterPro" id="IPR050300">
    <property type="entry name" value="GDXG_lipolytic_enzyme"/>
</dbReference>
<dbReference type="Gene3D" id="3.40.50.1820">
    <property type="entry name" value="alpha/beta hydrolase"/>
    <property type="match status" value="1"/>
</dbReference>
<evidence type="ECO:0000313" key="6">
    <source>
        <dbReference type="Proteomes" id="UP001515480"/>
    </source>
</evidence>
<feature type="signal peptide" evidence="3">
    <location>
        <begin position="1"/>
        <end position="17"/>
    </location>
</feature>
<dbReference type="PANTHER" id="PTHR48081:SF6">
    <property type="entry name" value="PEPTIDASE S9 PROLYL OLIGOPEPTIDASE CATALYTIC DOMAIN-CONTAINING PROTEIN"/>
    <property type="match status" value="1"/>
</dbReference>
<keyword evidence="2" id="KW-0812">Transmembrane</keyword>
<evidence type="ECO:0000256" key="2">
    <source>
        <dbReference type="SAM" id="Phobius"/>
    </source>
</evidence>
<keyword evidence="2" id="KW-0472">Membrane</keyword>
<dbReference type="EMBL" id="JBGBPQ010000010">
    <property type="protein sequence ID" value="KAL1518686.1"/>
    <property type="molecule type" value="Genomic_DNA"/>
</dbReference>
<feature type="domain" description="BD-FAE-like" evidence="4">
    <location>
        <begin position="195"/>
        <end position="344"/>
    </location>
</feature>
<evidence type="ECO:0000259" key="4">
    <source>
        <dbReference type="Pfam" id="PF20434"/>
    </source>
</evidence>
<name>A0AB34JCY0_PRYPA</name>
<dbReference type="Pfam" id="PF20434">
    <property type="entry name" value="BD-FAE"/>
    <property type="match status" value="1"/>
</dbReference>
<feature type="transmembrane region" description="Helical" evidence="2">
    <location>
        <begin position="70"/>
        <end position="88"/>
    </location>
</feature>
<dbReference type="AlphaFoldDB" id="A0AB34JCY0"/>
<accession>A0AB34JCY0</accession>
<dbReference type="GO" id="GO:0016787">
    <property type="term" value="F:hydrolase activity"/>
    <property type="evidence" value="ECO:0007669"/>
    <property type="project" value="UniProtKB-KW"/>
</dbReference>
<evidence type="ECO:0000256" key="3">
    <source>
        <dbReference type="SAM" id="SignalP"/>
    </source>
</evidence>
<keyword evidence="1" id="KW-0378">Hydrolase</keyword>
<evidence type="ECO:0000313" key="5">
    <source>
        <dbReference type="EMBL" id="KAL1518686.1"/>
    </source>
</evidence>
<sequence>MRAAALLAALALPQAEALCNWSWHPKRFGCQRPLDLPSPAPSVRPSHTPPSALPALACLPPFPSFPLLPLLLPLLLLLLAAAAAFYLGRASRRPRPPPPPPPLRTLDIPLWSGSAHPRMRLFFPPALPADAACAAFVVLRGGGFYSCMGSGEGAAAWAARAGMVGVEVEYAAVRGAQPIHGPAGAEGALPPLPQGEAAYPQCVDDACRAVRLLRKMGADGRLPIDGARVAVCGFSAGGHLAALLATRHESALTVSAKDELSGMVSCRPDRAVLCYAVTMLTRDDDPEKMANVAVNLLGAGCHDMRLKKALSPALHVGRATPPLFIWCTADDPTVPSAHSIALYTAARAAGVAAELHVYHDAVKGGAHAQGMAEDNPCLRGWADQCLAWLGPAWCAHRARIAPPAASASQ</sequence>
<gene>
    <name evidence="5" type="ORF">AB1Y20_002973</name>
</gene>
<proteinExistence type="predicted"/>
<dbReference type="PANTHER" id="PTHR48081">
    <property type="entry name" value="AB HYDROLASE SUPERFAMILY PROTEIN C4A8.06C"/>
    <property type="match status" value="1"/>
</dbReference>
<comment type="caution">
    <text evidence="5">The sequence shown here is derived from an EMBL/GenBank/DDBJ whole genome shotgun (WGS) entry which is preliminary data.</text>
</comment>
<protein>
    <recommendedName>
        <fullName evidence="4">BD-FAE-like domain-containing protein</fullName>
    </recommendedName>
</protein>
<dbReference type="InterPro" id="IPR049492">
    <property type="entry name" value="BD-FAE-like_dom"/>
</dbReference>
<feature type="chain" id="PRO_5044324060" description="BD-FAE-like domain-containing protein" evidence="3">
    <location>
        <begin position="18"/>
        <end position="409"/>
    </location>
</feature>
<reference evidence="5 6" key="1">
    <citation type="journal article" date="2024" name="Science">
        <title>Giant polyketide synthase enzymes in the biosynthesis of giant marine polyether toxins.</title>
        <authorList>
            <person name="Fallon T.R."/>
            <person name="Shende V.V."/>
            <person name="Wierzbicki I.H."/>
            <person name="Pendleton A.L."/>
            <person name="Watervoot N.F."/>
            <person name="Auber R.P."/>
            <person name="Gonzalez D.J."/>
            <person name="Wisecaver J.H."/>
            <person name="Moore B.S."/>
        </authorList>
    </citation>
    <scope>NUCLEOTIDE SEQUENCE [LARGE SCALE GENOMIC DNA]</scope>
    <source>
        <strain evidence="5 6">12B1</strain>
    </source>
</reference>
<dbReference type="InterPro" id="IPR029058">
    <property type="entry name" value="AB_hydrolase_fold"/>
</dbReference>
<dbReference type="Proteomes" id="UP001515480">
    <property type="component" value="Unassembled WGS sequence"/>
</dbReference>
<keyword evidence="3" id="KW-0732">Signal</keyword>
<evidence type="ECO:0000256" key="1">
    <source>
        <dbReference type="ARBA" id="ARBA00022801"/>
    </source>
</evidence>
<dbReference type="SUPFAM" id="SSF53474">
    <property type="entry name" value="alpha/beta-Hydrolases"/>
    <property type="match status" value="1"/>
</dbReference>
<organism evidence="5 6">
    <name type="scientific">Prymnesium parvum</name>
    <name type="common">Toxic golden alga</name>
    <dbReference type="NCBI Taxonomy" id="97485"/>
    <lineage>
        <taxon>Eukaryota</taxon>
        <taxon>Haptista</taxon>
        <taxon>Haptophyta</taxon>
        <taxon>Prymnesiophyceae</taxon>
        <taxon>Prymnesiales</taxon>
        <taxon>Prymnesiaceae</taxon>
        <taxon>Prymnesium</taxon>
    </lineage>
</organism>